<dbReference type="EMBL" id="VSRR010095427">
    <property type="protein sequence ID" value="MPC93598.1"/>
    <property type="molecule type" value="Genomic_DNA"/>
</dbReference>
<dbReference type="OrthoDB" id="6379681at2759"/>
<sequence>MWAAVEEGRFMWGQQGPPSSPDNKVRSNSEMIGRVKDLSGGWFMNVTVSVNSRDDYFSWKRAVLRRRKGGMVMKME</sequence>
<accession>A0A5B7JKM5</accession>
<evidence type="ECO:0000256" key="1">
    <source>
        <dbReference type="SAM" id="MobiDB-lite"/>
    </source>
</evidence>
<protein>
    <submittedName>
        <fullName evidence="2">Uncharacterized protein</fullName>
    </submittedName>
</protein>
<feature type="region of interest" description="Disordered" evidence="1">
    <location>
        <begin position="1"/>
        <end position="28"/>
    </location>
</feature>
<evidence type="ECO:0000313" key="2">
    <source>
        <dbReference type="EMBL" id="MPC93598.1"/>
    </source>
</evidence>
<organism evidence="2 3">
    <name type="scientific">Portunus trituberculatus</name>
    <name type="common">Swimming crab</name>
    <name type="synonym">Neptunus trituberculatus</name>
    <dbReference type="NCBI Taxonomy" id="210409"/>
    <lineage>
        <taxon>Eukaryota</taxon>
        <taxon>Metazoa</taxon>
        <taxon>Ecdysozoa</taxon>
        <taxon>Arthropoda</taxon>
        <taxon>Crustacea</taxon>
        <taxon>Multicrustacea</taxon>
        <taxon>Malacostraca</taxon>
        <taxon>Eumalacostraca</taxon>
        <taxon>Eucarida</taxon>
        <taxon>Decapoda</taxon>
        <taxon>Pleocyemata</taxon>
        <taxon>Brachyura</taxon>
        <taxon>Eubrachyura</taxon>
        <taxon>Portunoidea</taxon>
        <taxon>Portunidae</taxon>
        <taxon>Portuninae</taxon>
        <taxon>Portunus</taxon>
    </lineage>
</organism>
<dbReference type="AlphaFoldDB" id="A0A5B7JKM5"/>
<reference evidence="2 3" key="1">
    <citation type="submission" date="2019-05" db="EMBL/GenBank/DDBJ databases">
        <title>Another draft genome of Portunus trituberculatus and its Hox gene families provides insights of decapod evolution.</title>
        <authorList>
            <person name="Jeong J.-H."/>
            <person name="Song I."/>
            <person name="Kim S."/>
            <person name="Choi T."/>
            <person name="Kim D."/>
            <person name="Ryu S."/>
            <person name="Kim W."/>
        </authorList>
    </citation>
    <scope>NUCLEOTIDE SEQUENCE [LARGE SCALE GENOMIC DNA]</scope>
    <source>
        <tissue evidence="2">Muscle</tissue>
    </source>
</reference>
<dbReference type="Proteomes" id="UP000324222">
    <property type="component" value="Unassembled WGS sequence"/>
</dbReference>
<proteinExistence type="predicted"/>
<gene>
    <name evidence="2" type="ORF">E2C01_088732</name>
</gene>
<evidence type="ECO:0000313" key="3">
    <source>
        <dbReference type="Proteomes" id="UP000324222"/>
    </source>
</evidence>
<name>A0A5B7JKM5_PORTR</name>
<keyword evidence="3" id="KW-1185">Reference proteome</keyword>
<comment type="caution">
    <text evidence="2">The sequence shown here is derived from an EMBL/GenBank/DDBJ whole genome shotgun (WGS) entry which is preliminary data.</text>
</comment>